<proteinExistence type="predicted"/>
<evidence type="ECO:0000313" key="3">
    <source>
        <dbReference type="EMBL" id="TMR26136.1"/>
    </source>
</evidence>
<accession>A0A5S4FZJ5</accession>
<sequence length="304" mass="31445">MDLWAQALDLRLSLPGLDRGDTTSVRRACPVHASAATGDHDLPRQGCAATVLGGPTTVIDVGGLRIVVDPTFDDPGPHGYLTKTLGPAVPEDRLGPVDVVLVSHEAHPDNLDDRGRAFAMTAPVILTSPGAARRLGAPAVGLAPWATFAVSRPDDGGDLTVLAVPAVHGPEDGERDAEGHVNCEVTGFVLSGQGLPTIYVSGDNASIRAVAEIARRVPGIDAAVLNAGAARVKGKFRERPVSMDGRRVAAAAAVLGAGVVVPAHYDGWTHFSEGRAELATAFDEAGLSSLLRLVDHGTWSALRG</sequence>
<dbReference type="Proteomes" id="UP000306628">
    <property type="component" value="Unassembled WGS sequence"/>
</dbReference>
<gene>
    <name evidence="3" type="ORF">ETD85_43510</name>
</gene>
<keyword evidence="4" id="KW-1185">Reference proteome</keyword>
<dbReference type="EMBL" id="VCKX01000208">
    <property type="protein sequence ID" value="TMR26136.1"/>
    <property type="molecule type" value="Genomic_DNA"/>
</dbReference>
<evidence type="ECO:0000259" key="2">
    <source>
        <dbReference type="Pfam" id="PF12706"/>
    </source>
</evidence>
<feature type="domain" description="Metallo-beta-lactamase" evidence="2">
    <location>
        <begin position="65"/>
        <end position="265"/>
    </location>
</feature>
<evidence type="ECO:0000313" key="4">
    <source>
        <dbReference type="Proteomes" id="UP000306628"/>
    </source>
</evidence>
<dbReference type="GO" id="GO:0016787">
    <property type="term" value="F:hydrolase activity"/>
    <property type="evidence" value="ECO:0007669"/>
    <property type="project" value="UniProtKB-KW"/>
</dbReference>
<dbReference type="SUPFAM" id="SSF56281">
    <property type="entry name" value="Metallo-hydrolase/oxidoreductase"/>
    <property type="match status" value="1"/>
</dbReference>
<dbReference type="InterPro" id="IPR050114">
    <property type="entry name" value="UPF0173_UPF0282_UlaG_hydrolase"/>
</dbReference>
<dbReference type="PANTHER" id="PTHR43546">
    <property type="entry name" value="UPF0173 METAL-DEPENDENT HYDROLASE MJ1163-RELATED"/>
    <property type="match status" value="1"/>
</dbReference>
<reference evidence="3 4" key="1">
    <citation type="submission" date="2019-05" db="EMBL/GenBank/DDBJ databases">
        <title>Draft genome sequence of Nonomuraea zeae DSM 100528.</title>
        <authorList>
            <person name="Saricaoglu S."/>
            <person name="Isik K."/>
        </authorList>
    </citation>
    <scope>NUCLEOTIDE SEQUENCE [LARGE SCALE GENOMIC DNA]</scope>
    <source>
        <strain evidence="3 4">DSM 100528</strain>
    </source>
</reference>
<dbReference type="OrthoDB" id="3204284at2"/>
<dbReference type="AlphaFoldDB" id="A0A5S4FZJ5"/>
<name>A0A5S4FZJ5_9ACTN</name>
<dbReference type="PANTHER" id="PTHR43546:SF9">
    <property type="entry name" value="L-ASCORBATE-6-PHOSPHATE LACTONASE ULAG-RELATED"/>
    <property type="match status" value="1"/>
</dbReference>
<protein>
    <submittedName>
        <fullName evidence="3">MBL fold metallo-hydrolase</fullName>
    </submittedName>
</protein>
<dbReference type="InterPro" id="IPR001279">
    <property type="entry name" value="Metallo-B-lactamas"/>
</dbReference>
<comment type="caution">
    <text evidence="3">The sequence shown here is derived from an EMBL/GenBank/DDBJ whole genome shotgun (WGS) entry which is preliminary data.</text>
</comment>
<dbReference type="Pfam" id="PF12706">
    <property type="entry name" value="Lactamase_B_2"/>
    <property type="match status" value="1"/>
</dbReference>
<dbReference type="Gene3D" id="3.60.15.10">
    <property type="entry name" value="Ribonuclease Z/Hydroxyacylglutathione hydrolase-like"/>
    <property type="match status" value="1"/>
</dbReference>
<evidence type="ECO:0000256" key="1">
    <source>
        <dbReference type="ARBA" id="ARBA00022801"/>
    </source>
</evidence>
<keyword evidence="1 3" id="KW-0378">Hydrolase</keyword>
<organism evidence="3 4">
    <name type="scientific">Nonomuraea zeae</name>
    <dbReference type="NCBI Taxonomy" id="1642303"/>
    <lineage>
        <taxon>Bacteria</taxon>
        <taxon>Bacillati</taxon>
        <taxon>Actinomycetota</taxon>
        <taxon>Actinomycetes</taxon>
        <taxon>Streptosporangiales</taxon>
        <taxon>Streptosporangiaceae</taxon>
        <taxon>Nonomuraea</taxon>
    </lineage>
</organism>
<dbReference type="InterPro" id="IPR036866">
    <property type="entry name" value="RibonucZ/Hydroxyglut_hydro"/>
</dbReference>